<dbReference type="EMBL" id="KB742479">
    <property type="protein sequence ID" value="EOB08075.1"/>
    <property type="molecule type" value="Genomic_DNA"/>
</dbReference>
<name>R0M1V2_ANAPL</name>
<proteinExistence type="predicted"/>
<sequence length="159" mass="17011">MYRDHITGKPQGLTVLAGGWREVAIAVWVVAQSLLLTPESPAPSAAKAQKPDTVATDPRASPFLLQICFSEGFQANPGNNSAFAVFLVDLSLADLQIDKAYHALLEASGGCSAERLSSAALVRRRQPLDPVAPTALAWSDLQWSQTVSTLPNQETILET</sequence>
<gene>
    <name evidence="1" type="ORF">Anapl_00276</name>
</gene>
<protein>
    <submittedName>
        <fullName evidence="1">Uncharacterized protein</fullName>
    </submittedName>
</protein>
<dbReference type="AlphaFoldDB" id="R0M1V2"/>
<reference evidence="2" key="1">
    <citation type="journal article" date="2013" name="Nat. Genet.">
        <title>The duck genome and transcriptome provide insight into an avian influenza virus reservoir species.</title>
        <authorList>
            <person name="Huang Y."/>
            <person name="Li Y."/>
            <person name="Burt D.W."/>
            <person name="Chen H."/>
            <person name="Zhang Y."/>
            <person name="Qian W."/>
            <person name="Kim H."/>
            <person name="Gan S."/>
            <person name="Zhao Y."/>
            <person name="Li J."/>
            <person name="Yi K."/>
            <person name="Feng H."/>
            <person name="Zhu P."/>
            <person name="Li B."/>
            <person name="Liu Q."/>
            <person name="Fairley S."/>
            <person name="Magor K.E."/>
            <person name="Du Z."/>
            <person name="Hu X."/>
            <person name="Goodman L."/>
            <person name="Tafer H."/>
            <person name="Vignal A."/>
            <person name="Lee T."/>
            <person name="Kim K.W."/>
            <person name="Sheng Z."/>
            <person name="An Y."/>
            <person name="Searle S."/>
            <person name="Herrero J."/>
            <person name="Groenen M.A."/>
            <person name="Crooijmans R.P."/>
            <person name="Faraut T."/>
            <person name="Cai Q."/>
            <person name="Webster R.G."/>
            <person name="Aldridge J.R."/>
            <person name="Warren W.C."/>
            <person name="Bartschat S."/>
            <person name="Kehr S."/>
            <person name="Marz M."/>
            <person name="Stadler P.F."/>
            <person name="Smith J."/>
            <person name="Kraus R.H."/>
            <person name="Zhao Y."/>
            <person name="Ren L."/>
            <person name="Fei J."/>
            <person name="Morisson M."/>
            <person name="Kaiser P."/>
            <person name="Griffin D.K."/>
            <person name="Rao M."/>
            <person name="Pitel F."/>
            <person name="Wang J."/>
            <person name="Li N."/>
        </authorList>
    </citation>
    <scope>NUCLEOTIDE SEQUENCE [LARGE SCALE GENOMIC DNA]</scope>
</reference>
<dbReference type="Proteomes" id="UP000296049">
    <property type="component" value="Unassembled WGS sequence"/>
</dbReference>
<evidence type="ECO:0000313" key="1">
    <source>
        <dbReference type="EMBL" id="EOB08075.1"/>
    </source>
</evidence>
<accession>R0M1V2</accession>
<organism evidence="1 2">
    <name type="scientific">Anas platyrhynchos</name>
    <name type="common">Mallard</name>
    <name type="synonym">Anas boschas</name>
    <dbReference type="NCBI Taxonomy" id="8839"/>
    <lineage>
        <taxon>Eukaryota</taxon>
        <taxon>Metazoa</taxon>
        <taxon>Chordata</taxon>
        <taxon>Craniata</taxon>
        <taxon>Vertebrata</taxon>
        <taxon>Euteleostomi</taxon>
        <taxon>Archelosauria</taxon>
        <taxon>Archosauria</taxon>
        <taxon>Dinosauria</taxon>
        <taxon>Saurischia</taxon>
        <taxon>Theropoda</taxon>
        <taxon>Coelurosauria</taxon>
        <taxon>Aves</taxon>
        <taxon>Neognathae</taxon>
        <taxon>Galloanserae</taxon>
        <taxon>Anseriformes</taxon>
        <taxon>Anatidae</taxon>
        <taxon>Anatinae</taxon>
        <taxon>Anas</taxon>
    </lineage>
</organism>
<evidence type="ECO:0000313" key="2">
    <source>
        <dbReference type="Proteomes" id="UP000296049"/>
    </source>
</evidence>
<keyword evidence="2" id="KW-1185">Reference proteome</keyword>